<dbReference type="Pfam" id="PF00535">
    <property type="entry name" value="Glycos_transf_2"/>
    <property type="match status" value="1"/>
</dbReference>
<dbReference type="AlphaFoldDB" id="A0AA43TQC6"/>
<dbReference type="EMBL" id="JAQSDF010000039">
    <property type="protein sequence ID" value="MDI1231715.1"/>
    <property type="molecule type" value="Genomic_DNA"/>
</dbReference>
<dbReference type="SUPFAM" id="SSF53448">
    <property type="entry name" value="Nucleotide-diphospho-sugar transferases"/>
    <property type="match status" value="1"/>
</dbReference>
<evidence type="ECO:0000259" key="1">
    <source>
        <dbReference type="Pfam" id="PF00535"/>
    </source>
</evidence>
<dbReference type="InterPro" id="IPR029044">
    <property type="entry name" value="Nucleotide-diphossugar_trans"/>
</dbReference>
<evidence type="ECO:0000313" key="3">
    <source>
        <dbReference type="Proteomes" id="UP001160519"/>
    </source>
</evidence>
<accession>A0AA43TQC6</accession>
<organism evidence="2 3">
    <name type="scientific">Candidatus Methylobacter titanis</name>
    <dbReference type="NCBI Taxonomy" id="3053457"/>
    <lineage>
        <taxon>Bacteria</taxon>
        <taxon>Pseudomonadati</taxon>
        <taxon>Pseudomonadota</taxon>
        <taxon>Gammaproteobacteria</taxon>
        <taxon>Methylococcales</taxon>
        <taxon>Methylococcaceae</taxon>
        <taxon>Methylobacter</taxon>
    </lineage>
</organism>
<reference evidence="2" key="1">
    <citation type="submission" date="2023-01" db="EMBL/GenBank/DDBJ databases">
        <title>Biogeochemical cycle of methane in antarctic sediments.</title>
        <authorList>
            <person name="Roldan D.M."/>
            <person name="Menes R.J."/>
        </authorList>
    </citation>
    <scope>NUCLEOTIDE SEQUENCE [LARGE SCALE GENOMIC DNA]</scope>
    <source>
        <strain evidence="2">K-2018 MAG008</strain>
    </source>
</reference>
<dbReference type="CDD" id="cd04186">
    <property type="entry name" value="GT_2_like_c"/>
    <property type="match status" value="1"/>
</dbReference>
<keyword evidence="3" id="KW-1185">Reference proteome</keyword>
<evidence type="ECO:0000313" key="2">
    <source>
        <dbReference type="EMBL" id="MDI1231715.1"/>
    </source>
</evidence>
<dbReference type="InterPro" id="IPR001173">
    <property type="entry name" value="Glyco_trans_2-like"/>
</dbReference>
<comment type="caution">
    <text evidence="2">The sequence shown here is derived from an EMBL/GenBank/DDBJ whole genome shotgun (WGS) entry which is preliminary data.</text>
</comment>
<protein>
    <submittedName>
        <fullName evidence="2">Glycosyltransferase family 2 protein</fullName>
    </submittedName>
</protein>
<name>A0AA43TQC6_9GAMM</name>
<dbReference type="PANTHER" id="PTHR43179:SF7">
    <property type="entry name" value="RHAMNOSYLTRANSFERASE WBBL"/>
    <property type="match status" value="1"/>
</dbReference>
<proteinExistence type="predicted"/>
<dbReference type="Proteomes" id="UP001160519">
    <property type="component" value="Unassembled WGS sequence"/>
</dbReference>
<feature type="domain" description="Glycosyltransferase 2-like" evidence="1">
    <location>
        <begin position="5"/>
        <end position="189"/>
    </location>
</feature>
<sequence length="312" mass="34669">MKSISVIIVSWNAHDYLRDCLNSIRQTSASCVQEVIVVDNASQDGSPEMVENEFPDVTLIRTGENLGFARANNLAMKCAKGSMYALVNSDVIIHPGCLQTLAAFLDQHNDVGLVGPRVIGGDGNLQRTCRKVPTVWNTVCRILALDRIFPDWELLSGFEVPHRNHAKCMEVEVLSGCFCVARKKAVDEIGGMDELFFFYGEDIDWCKRFRDAGWKVMFVPEATATHFGGASTSNAPLRYSIEILRATLKYWRKHHGIAGQIVCYLLILAHHGSRLLTRGVKQSLGMGSSIDSQHKLKEDAVCLRWLLTGKGT</sequence>
<gene>
    <name evidence="2" type="ORF">PSU93_11240</name>
</gene>
<dbReference type="Gene3D" id="3.90.550.10">
    <property type="entry name" value="Spore Coat Polysaccharide Biosynthesis Protein SpsA, Chain A"/>
    <property type="match status" value="1"/>
</dbReference>
<dbReference type="PANTHER" id="PTHR43179">
    <property type="entry name" value="RHAMNOSYLTRANSFERASE WBBL"/>
    <property type="match status" value="1"/>
</dbReference>